<evidence type="ECO:0000313" key="1">
    <source>
        <dbReference type="EMBL" id="KAF0253999.1"/>
    </source>
</evidence>
<organism evidence="1 2">
    <name type="scientific">Pseudomonas putida</name>
    <name type="common">Arthrobacter siderocapsulatus</name>
    <dbReference type="NCBI Taxonomy" id="303"/>
    <lineage>
        <taxon>Bacteria</taxon>
        <taxon>Pseudomonadati</taxon>
        <taxon>Pseudomonadota</taxon>
        <taxon>Gammaproteobacteria</taxon>
        <taxon>Pseudomonadales</taxon>
        <taxon>Pseudomonadaceae</taxon>
        <taxon>Pseudomonas</taxon>
    </lineage>
</organism>
<accession>A0A7V8J3U1</accession>
<reference evidence="1 2" key="1">
    <citation type="submission" date="2019-12" db="EMBL/GenBank/DDBJ databases">
        <authorList>
            <person name="Woiski C."/>
        </authorList>
    </citation>
    <scope>NUCLEOTIDE SEQUENCE [LARGE SCALE GENOMIC DNA]</scope>
    <source>
        <strain evidence="1 2">BOE100</strain>
    </source>
</reference>
<name>A0A7V8J3U1_PSEPU</name>
<proteinExistence type="predicted"/>
<protein>
    <submittedName>
        <fullName evidence="1">Uncharacterized protein</fullName>
    </submittedName>
</protein>
<dbReference type="EMBL" id="WOWR01000018">
    <property type="protein sequence ID" value="KAF0253999.1"/>
    <property type="molecule type" value="Genomic_DNA"/>
</dbReference>
<dbReference type="RefSeq" id="WP_156859126.1">
    <property type="nucleotide sequence ID" value="NZ_WOWR01000018.1"/>
</dbReference>
<gene>
    <name evidence="1" type="ORF">GN299_15115</name>
</gene>
<dbReference type="Proteomes" id="UP000442695">
    <property type="component" value="Unassembled WGS sequence"/>
</dbReference>
<comment type="caution">
    <text evidence="1">The sequence shown here is derived from an EMBL/GenBank/DDBJ whole genome shotgun (WGS) entry which is preliminary data.</text>
</comment>
<evidence type="ECO:0000313" key="2">
    <source>
        <dbReference type="Proteomes" id="UP000442695"/>
    </source>
</evidence>
<sequence length="203" mass="22555">MTIQASAPTTRSEKLFDKAFILAMAGQHRDSDALLELAHEMRAMELQVSQIAQHAPTDLALLLVKEAMTGFTDDVDPAEYVQANLEPIRFYAANDAQLRGLIDATLNPKPYQRDQISLNDSELEAAREDLDRRRANDPAMVTDPVITTGTIGIQARGFTLFTNGGGCSILRECPDCRGKYSTKAHAQRRIYWYCPHCNVAQEA</sequence>
<dbReference type="AlphaFoldDB" id="A0A7V8J3U1"/>